<reference evidence="3" key="1">
    <citation type="journal article" date="2016" name="Nature">
        <title>Genome evolution in the allotetraploid frog Xenopus laevis.</title>
        <authorList>
            <person name="Session A.M."/>
            <person name="Uno Y."/>
            <person name="Kwon T."/>
            <person name="Chapman J.A."/>
            <person name="Toyoda A."/>
            <person name="Takahashi S."/>
            <person name="Fukui A."/>
            <person name="Hikosaka A."/>
            <person name="Suzuki A."/>
            <person name="Kondo M."/>
            <person name="van Heeringen S.J."/>
            <person name="Quigley I."/>
            <person name="Heinz S."/>
            <person name="Ogino H."/>
            <person name="Ochi H."/>
            <person name="Hellsten U."/>
            <person name="Lyons J.B."/>
            <person name="Simakov O."/>
            <person name="Putnam N."/>
            <person name="Stites J."/>
            <person name="Kuroki Y."/>
            <person name="Tanaka T."/>
            <person name="Michiue T."/>
            <person name="Watanabe M."/>
            <person name="Bogdanovic O."/>
            <person name="Lister R."/>
            <person name="Georgiou G."/>
            <person name="Paranjpe S.S."/>
            <person name="van Kruijsbergen I."/>
            <person name="Shu S."/>
            <person name="Carlson J."/>
            <person name="Kinoshita T."/>
            <person name="Ohta Y."/>
            <person name="Mawaribuchi S."/>
            <person name="Jenkins J."/>
            <person name="Grimwood J."/>
            <person name="Schmutz J."/>
            <person name="Mitros T."/>
            <person name="Mozaffari S.V."/>
            <person name="Suzuki Y."/>
            <person name="Haramoto Y."/>
            <person name="Yamamoto T.S."/>
            <person name="Takagi C."/>
            <person name="Heald R."/>
            <person name="Miller K."/>
            <person name="Haudenschild C."/>
            <person name="Kitzman J."/>
            <person name="Nakayama T."/>
            <person name="Izutsu Y."/>
            <person name="Robert J."/>
            <person name="Fortriede J."/>
            <person name="Burns K."/>
            <person name="Lotay V."/>
            <person name="Karimi K."/>
            <person name="Yasuoka Y."/>
            <person name="Dichmann D.S."/>
            <person name="Flajnik M.F."/>
            <person name="Houston D.W."/>
            <person name="Shendure J."/>
            <person name="DuPasquier L."/>
            <person name="Vize P.D."/>
            <person name="Zorn A.M."/>
            <person name="Ito M."/>
            <person name="Marcotte E.M."/>
            <person name="Wallingford J.B."/>
            <person name="Ito Y."/>
            <person name="Asashima M."/>
            <person name="Ueno N."/>
            <person name="Matsuda Y."/>
            <person name="Veenstra G.J."/>
            <person name="Fujiyama A."/>
            <person name="Harland R.M."/>
            <person name="Taira M."/>
            <person name="Rokhsar D.S."/>
        </authorList>
    </citation>
    <scope>NUCLEOTIDE SEQUENCE [LARGE SCALE GENOMIC DNA]</scope>
    <source>
        <strain evidence="3">J</strain>
    </source>
</reference>
<dbReference type="PANTHER" id="PTHR21301">
    <property type="entry name" value="REVERSE TRANSCRIPTASE"/>
    <property type="match status" value="1"/>
</dbReference>
<protein>
    <recommendedName>
        <fullName evidence="1">Helix-turn-helix domain-containing protein</fullName>
    </recommendedName>
</protein>
<proteinExistence type="predicted"/>
<dbReference type="Pfam" id="PF26215">
    <property type="entry name" value="HTH_animal"/>
    <property type="match status" value="1"/>
</dbReference>
<sequence>MFDTIVDVNNFVRRVVLKKHFLQIRQEGGLLTSEGENGQQINEINGRFRNKSDFYPRQLRGPLVEQFQRKVGESLSEFSNTVKEQDSKLTKAITIPTFYHLPKVHKKERPPLGDQSSVRPHLSRVQIAWGTLDVVSSYSSIPHDKGICAIQYHLTKFSDYSRELIHFMLDAVRFLLEHNYFIFDANFYLQKRGTTMGFTSQFSLNKIEFLDVMLLVEGNAINTSIFRKPCSGNTLLHASSCQLNKLIEGIHVGQFLRLRRNCSTNGDFGWQAQDMRSRFLERGYKQKTIRKAFQGKKGSV</sequence>
<gene>
    <name evidence="2" type="ORF">XELAEV_18016748mg</name>
</gene>
<name>A0A974D9T5_XENLA</name>
<feature type="domain" description="Helix-turn-helix" evidence="1">
    <location>
        <begin position="235"/>
        <end position="294"/>
    </location>
</feature>
<dbReference type="PANTHER" id="PTHR21301:SF13">
    <property type="match status" value="1"/>
</dbReference>
<organism evidence="2 3">
    <name type="scientific">Xenopus laevis</name>
    <name type="common">African clawed frog</name>
    <dbReference type="NCBI Taxonomy" id="8355"/>
    <lineage>
        <taxon>Eukaryota</taxon>
        <taxon>Metazoa</taxon>
        <taxon>Chordata</taxon>
        <taxon>Craniata</taxon>
        <taxon>Vertebrata</taxon>
        <taxon>Euteleostomi</taxon>
        <taxon>Amphibia</taxon>
        <taxon>Batrachia</taxon>
        <taxon>Anura</taxon>
        <taxon>Pipoidea</taxon>
        <taxon>Pipidae</taxon>
        <taxon>Xenopodinae</taxon>
        <taxon>Xenopus</taxon>
        <taxon>Xenopus</taxon>
    </lineage>
</organism>
<evidence type="ECO:0000313" key="2">
    <source>
        <dbReference type="EMBL" id="OCT88119.1"/>
    </source>
</evidence>
<dbReference type="Proteomes" id="UP000694892">
    <property type="component" value="Chromosome 3L"/>
</dbReference>
<dbReference type="EMBL" id="CM004470">
    <property type="protein sequence ID" value="OCT88119.1"/>
    <property type="molecule type" value="Genomic_DNA"/>
</dbReference>
<accession>A0A974D9T5</accession>
<dbReference type="InterPro" id="IPR058912">
    <property type="entry name" value="HTH_animal"/>
</dbReference>
<evidence type="ECO:0000259" key="1">
    <source>
        <dbReference type="Pfam" id="PF26215"/>
    </source>
</evidence>
<dbReference type="AlphaFoldDB" id="A0A974D9T5"/>
<evidence type="ECO:0000313" key="3">
    <source>
        <dbReference type="Proteomes" id="UP000694892"/>
    </source>
</evidence>